<dbReference type="SMART" id="SM00312">
    <property type="entry name" value="PX"/>
    <property type="match status" value="2"/>
</dbReference>
<dbReference type="InterPro" id="IPR052467">
    <property type="entry name" value="Sorting_nexin_PX-domain"/>
</dbReference>
<feature type="region of interest" description="Disordered" evidence="8">
    <location>
        <begin position="196"/>
        <end position="217"/>
    </location>
</feature>
<keyword evidence="6" id="KW-0472">Membrane</keyword>
<keyword evidence="4" id="KW-0653">Protein transport</keyword>
<dbReference type="PANTHER" id="PTHR15813:SF9">
    <property type="entry name" value="PX DOMAIN-CONTAINING PROTEIN"/>
    <property type="match status" value="1"/>
</dbReference>
<keyword evidence="3" id="KW-0813">Transport</keyword>
<feature type="domain" description="PX" evidence="9">
    <location>
        <begin position="382"/>
        <end position="496"/>
    </location>
</feature>
<evidence type="ECO:0000256" key="7">
    <source>
        <dbReference type="ARBA" id="ARBA00023329"/>
    </source>
</evidence>
<dbReference type="GO" id="GO:1901981">
    <property type="term" value="F:phosphatidylinositol phosphate binding"/>
    <property type="evidence" value="ECO:0007669"/>
    <property type="project" value="TreeGrafter"/>
</dbReference>
<dbReference type="Pfam" id="PF00787">
    <property type="entry name" value="PX"/>
    <property type="match status" value="1"/>
</dbReference>
<evidence type="ECO:0000256" key="6">
    <source>
        <dbReference type="ARBA" id="ARBA00023136"/>
    </source>
</evidence>
<feature type="compositionally biased region" description="Polar residues" evidence="8">
    <location>
        <begin position="592"/>
        <end position="602"/>
    </location>
</feature>
<name>A0AB34IE57_PRYPA</name>
<dbReference type="GO" id="GO:0030659">
    <property type="term" value="C:cytoplasmic vesicle membrane"/>
    <property type="evidence" value="ECO:0007669"/>
    <property type="project" value="UniProtKB-SubCell"/>
</dbReference>
<proteinExistence type="inferred from homology"/>
<evidence type="ECO:0000256" key="1">
    <source>
        <dbReference type="ARBA" id="ARBA00004180"/>
    </source>
</evidence>
<dbReference type="Proteomes" id="UP001515480">
    <property type="component" value="Unassembled WGS sequence"/>
</dbReference>
<evidence type="ECO:0000256" key="2">
    <source>
        <dbReference type="ARBA" id="ARBA00010883"/>
    </source>
</evidence>
<dbReference type="EMBL" id="JBGBPQ010000031">
    <property type="protein sequence ID" value="KAL1495844.1"/>
    <property type="molecule type" value="Genomic_DNA"/>
</dbReference>
<evidence type="ECO:0000313" key="11">
    <source>
        <dbReference type="Proteomes" id="UP001515480"/>
    </source>
</evidence>
<protein>
    <recommendedName>
        <fullName evidence="9">PX domain-containing protein</fullName>
    </recommendedName>
</protein>
<feature type="compositionally biased region" description="Polar residues" evidence="8">
    <location>
        <begin position="208"/>
        <end position="217"/>
    </location>
</feature>
<dbReference type="CDD" id="cd06093">
    <property type="entry name" value="PX_domain"/>
    <property type="match status" value="1"/>
</dbReference>
<reference evidence="10 11" key="1">
    <citation type="journal article" date="2024" name="Science">
        <title>Giant polyketide synthase enzymes in the biosynthesis of giant marine polyether toxins.</title>
        <authorList>
            <person name="Fallon T.R."/>
            <person name="Shende V.V."/>
            <person name="Wierzbicki I.H."/>
            <person name="Pendleton A.L."/>
            <person name="Watervoot N.F."/>
            <person name="Auber R.P."/>
            <person name="Gonzalez D.J."/>
            <person name="Wisecaver J.H."/>
            <person name="Moore B.S."/>
        </authorList>
    </citation>
    <scope>NUCLEOTIDE SEQUENCE [LARGE SCALE GENOMIC DNA]</scope>
    <source>
        <strain evidence="10 11">12B1</strain>
    </source>
</reference>
<dbReference type="PROSITE" id="PS50195">
    <property type="entry name" value="PX"/>
    <property type="match status" value="1"/>
</dbReference>
<accession>A0AB34IE57</accession>
<evidence type="ECO:0000259" key="9">
    <source>
        <dbReference type="PROSITE" id="PS50195"/>
    </source>
</evidence>
<dbReference type="AlphaFoldDB" id="A0AB34IE57"/>
<dbReference type="InterPro" id="IPR036871">
    <property type="entry name" value="PX_dom_sf"/>
</dbReference>
<comment type="caution">
    <text evidence="10">The sequence shown here is derived from an EMBL/GenBank/DDBJ whole genome shotgun (WGS) entry which is preliminary data.</text>
</comment>
<gene>
    <name evidence="10" type="ORF">AB1Y20_016703</name>
</gene>
<dbReference type="InterPro" id="IPR001683">
    <property type="entry name" value="PX_dom"/>
</dbReference>
<keyword evidence="7" id="KW-0968">Cytoplasmic vesicle</keyword>
<keyword evidence="5" id="KW-0446">Lipid-binding</keyword>
<evidence type="ECO:0000256" key="4">
    <source>
        <dbReference type="ARBA" id="ARBA00022927"/>
    </source>
</evidence>
<feature type="region of interest" description="Disordered" evidence="8">
    <location>
        <begin position="495"/>
        <end position="628"/>
    </location>
</feature>
<evidence type="ECO:0000256" key="5">
    <source>
        <dbReference type="ARBA" id="ARBA00023121"/>
    </source>
</evidence>
<dbReference type="GO" id="GO:0015031">
    <property type="term" value="P:protein transport"/>
    <property type="evidence" value="ECO:0007669"/>
    <property type="project" value="UniProtKB-KW"/>
</dbReference>
<comment type="similarity">
    <text evidence="2">Belongs to the sorting nexin family.</text>
</comment>
<dbReference type="SUPFAM" id="SSF64268">
    <property type="entry name" value="PX domain"/>
    <property type="match status" value="2"/>
</dbReference>
<organism evidence="10 11">
    <name type="scientific">Prymnesium parvum</name>
    <name type="common">Toxic golden alga</name>
    <dbReference type="NCBI Taxonomy" id="97485"/>
    <lineage>
        <taxon>Eukaryota</taxon>
        <taxon>Haptista</taxon>
        <taxon>Haptophyta</taxon>
        <taxon>Prymnesiophyceae</taxon>
        <taxon>Prymnesiales</taxon>
        <taxon>Prymnesiaceae</taxon>
        <taxon>Prymnesium</taxon>
    </lineage>
</organism>
<feature type="compositionally biased region" description="Low complexity" evidence="8">
    <location>
        <begin position="553"/>
        <end position="573"/>
    </location>
</feature>
<evidence type="ECO:0000256" key="8">
    <source>
        <dbReference type="SAM" id="MobiDB-lite"/>
    </source>
</evidence>
<evidence type="ECO:0000256" key="3">
    <source>
        <dbReference type="ARBA" id="ARBA00022448"/>
    </source>
</evidence>
<comment type="subcellular location">
    <subcellularLocation>
        <location evidence="1">Cytoplasmic vesicle membrane</location>
        <topology evidence="1">Peripheral membrane protein</topology>
        <orientation evidence="1">Cytoplasmic side</orientation>
    </subcellularLocation>
</comment>
<keyword evidence="11" id="KW-1185">Reference proteome</keyword>
<evidence type="ECO:0000313" key="10">
    <source>
        <dbReference type="EMBL" id="KAL1495844.1"/>
    </source>
</evidence>
<feature type="compositionally biased region" description="Low complexity" evidence="8">
    <location>
        <begin position="530"/>
        <end position="545"/>
    </location>
</feature>
<dbReference type="Gene3D" id="3.30.1520.10">
    <property type="entry name" value="Phox-like domain"/>
    <property type="match status" value="2"/>
</dbReference>
<dbReference type="PANTHER" id="PTHR15813">
    <property type="entry name" value="SORTING NEXIN-22 AND 24"/>
    <property type="match status" value="1"/>
</dbReference>
<feature type="compositionally biased region" description="Polar residues" evidence="8">
    <location>
        <begin position="502"/>
        <end position="525"/>
    </location>
</feature>
<sequence>MAASPLAHLSAEVRLPKSREMGYDIIVGARNDASKNVTIRRQYEDFEQLHAKIGKPKRLILPKKGNPSPADLRDQLAAYLRAVLSDASLPSFKHEVRDFLEAALVEQFLSKLNELEQFNNLNVQLKDDELRRTREELVEARADLESARAQLYSGGGAWQERLHDAEARAEEAEARAVKAEEQLRSVEADLTQLREAAARSSARPREAQLQSQGQAASNELEAKRIVESLRAELKEVKAKLALATTSSRDGKVVEQAAAAAMEAVMLREQAERRAVEADARAAQAMEDVAVLTERAAEAEARVAQAEARLEARGDKASRAAAEAAQELVRAEALVRKMEERVTASELAMLAMQSELRDALAARAALEQQARPSITSLLPSPQDAIRSMLVAVAATSITPGGWWVFHVAVTCAGVSYTVRRRYREFYFLHSELSVGSSHPPTFPRKYSTRTQDAKFAEKRRQELDAYIYKLATSENRYRPELHSFLELGILLGGDGSGQAHMHSATSHSRTSCLASPSTTSPLNGSHANPFDSASSSAPVESPPDSSTPSTRGTAEALASCHSSSSVAQSRQCESIPRRQTVPSSRGNPFGSVSDGSASTNSGRLASITGDHTRIATAAMPAGARSTNPF</sequence>